<gene>
    <name evidence="1" type="ORF">DSM00_631</name>
</gene>
<name>A0A4Q0PDF3_9FLAO</name>
<sequence>MKFYTLIFLCLLGIYPAIGQQVARVMVGGQILVPAGDDPSGIVIYNETSMRGTITSLEGTFEIAVAKNDEIVIQSVQFAPVTVLVDKGIVNTKKMSITLRETVNVLDEIIVTPYDLTGDIIADVNRIRVIEPVPFSAKDIRIEDSQYDKNSPAENVAIDNERWRYGLNFVNIFKAVFNINKDNADIESSAEDELAAMYSNQFFQENLNIEKQSIGAYMDYVAANGLDKEMLENGNELNLIQFLIEKRDDFIKIQTQND</sequence>
<proteinExistence type="predicted"/>
<dbReference type="RefSeq" id="WP_128756549.1">
    <property type="nucleotide sequence ID" value="NZ_QOVM01000001.1"/>
</dbReference>
<dbReference type="AlphaFoldDB" id="A0A4Q0PDF3"/>
<accession>A0A4Q0PDF3</accession>
<evidence type="ECO:0008006" key="3">
    <source>
        <dbReference type="Google" id="ProtNLM"/>
    </source>
</evidence>
<dbReference type="OrthoDB" id="1431099at2"/>
<reference evidence="1 2" key="1">
    <citation type="submission" date="2018-07" db="EMBL/GenBank/DDBJ databases">
        <title>Leeuwenhoekiella genomics.</title>
        <authorList>
            <person name="Tahon G."/>
            <person name="Willems A."/>
        </authorList>
    </citation>
    <scope>NUCLEOTIDE SEQUENCE [LARGE SCALE GENOMIC DNA]</scope>
    <source>
        <strain evidence="1 2">LMG 22550</strain>
    </source>
</reference>
<comment type="caution">
    <text evidence="1">The sequence shown here is derived from an EMBL/GenBank/DDBJ whole genome shotgun (WGS) entry which is preliminary data.</text>
</comment>
<evidence type="ECO:0000313" key="2">
    <source>
        <dbReference type="Proteomes" id="UP000289238"/>
    </source>
</evidence>
<keyword evidence="2" id="KW-1185">Reference proteome</keyword>
<organism evidence="1 2">
    <name type="scientific">Leeuwenhoekiella aequorea</name>
    <dbReference type="NCBI Taxonomy" id="283736"/>
    <lineage>
        <taxon>Bacteria</taxon>
        <taxon>Pseudomonadati</taxon>
        <taxon>Bacteroidota</taxon>
        <taxon>Flavobacteriia</taxon>
        <taxon>Flavobacteriales</taxon>
        <taxon>Flavobacteriaceae</taxon>
        <taxon>Leeuwenhoekiella</taxon>
    </lineage>
</organism>
<evidence type="ECO:0000313" key="1">
    <source>
        <dbReference type="EMBL" id="RXG24835.1"/>
    </source>
</evidence>
<protein>
    <recommendedName>
        <fullName evidence="3">Carboxypeptidase-like protein</fullName>
    </recommendedName>
</protein>
<dbReference type="Proteomes" id="UP000289238">
    <property type="component" value="Unassembled WGS sequence"/>
</dbReference>
<dbReference type="EMBL" id="QOVM01000001">
    <property type="protein sequence ID" value="RXG24835.1"/>
    <property type="molecule type" value="Genomic_DNA"/>
</dbReference>